<name>A0ACB0KDJ2_TRIPR</name>
<evidence type="ECO:0000313" key="2">
    <source>
        <dbReference type="Proteomes" id="UP001177021"/>
    </source>
</evidence>
<sequence>MDYGLAALKLFCSQLKQAREVPSQHSFTLGGILFQRAWLQGVLISSNDGNGPLLLDDGTSVIELSLSGEFRQRHFKAGMYVMVVGGYVACGRGAFDYQGSQDC</sequence>
<organism evidence="1 2">
    <name type="scientific">Trifolium pratense</name>
    <name type="common">Red clover</name>
    <dbReference type="NCBI Taxonomy" id="57577"/>
    <lineage>
        <taxon>Eukaryota</taxon>
        <taxon>Viridiplantae</taxon>
        <taxon>Streptophyta</taxon>
        <taxon>Embryophyta</taxon>
        <taxon>Tracheophyta</taxon>
        <taxon>Spermatophyta</taxon>
        <taxon>Magnoliopsida</taxon>
        <taxon>eudicotyledons</taxon>
        <taxon>Gunneridae</taxon>
        <taxon>Pentapetalae</taxon>
        <taxon>rosids</taxon>
        <taxon>fabids</taxon>
        <taxon>Fabales</taxon>
        <taxon>Fabaceae</taxon>
        <taxon>Papilionoideae</taxon>
        <taxon>50 kb inversion clade</taxon>
        <taxon>NPAAA clade</taxon>
        <taxon>Hologalegina</taxon>
        <taxon>IRL clade</taxon>
        <taxon>Trifolieae</taxon>
        <taxon>Trifolium</taxon>
    </lineage>
</organism>
<accession>A0ACB0KDJ2</accession>
<comment type="caution">
    <text evidence="1">The sequence shown here is derived from an EMBL/GenBank/DDBJ whole genome shotgun (WGS) entry which is preliminary data.</text>
</comment>
<dbReference type="EMBL" id="CASHSV030000206">
    <property type="protein sequence ID" value="CAJ2654576.1"/>
    <property type="molecule type" value="Genomic_DNA"/>
</dbReference>
<gene>
    <name evidence="1" type="ORF">MILVUS5_LOCUS21691</name>
</gene>
<dbReference type="Proteomes" id="UP001177021">
    <property type="component" value="Unassembled WGS sequence"/>
</dbReference>
<keyword evidence="2" id="KW-1185">Reference proteome</keyword>
<protein>
    <submittedName>
        <fullName evidence="1">Uncharacterized protein</fullName>
    </submittedName>
</protein>
<evidence type="ECO:0000313" key="1">
    <source>
        <dbReference type="EMBL" id="CAJ2654576.1"/>
    </source>
</evidence>
<proteinExistence type="predicted"/>
<reference evidence="1" key="1">
    <citation type="submission" date="2023-10" db="EMBL/GenBank/DDBJ databases">
        <authorList>
            <person name="Rodriguez Cubillos JULIANA M."/>
            <person name="De Vega J."/>
        </authorList>
    </citation>
    <scope>NUCLEOTIDE SEQUENCE</scope>
</reference>